<evidence type="ECO:0000313" key="5">
    <source>
        <dbReference type="Proteomes" id="UP000030678"/>
    </source>
</evidence>
<gene>
    <name evidence="4" type="ORF">G647_00991</name>
</gene>
<proteinExistence type="inferred from homology"/>
<dbReference type="OrthoDB" id="1274115at2759"/>
<dbReference type="PANTHER" id="PTHR43976">
    <property type="entry name" value="SHORT CHAIN DEHYDROGENASE"/>
    <property type="match status" value="1"/>
</dbReference>
<dbReference type="PRINTS" id="PR00080">
    <property type="entry name" value="SDRFAMILY"/>
</dbReference>
<evidence type="ECO:0000256" key="2">
    <source>
        <dbReference type="ARBA" id="ARBA00023002"/>
    </source>
</evidence>
<dbReference type="PRINTS" id="PR00081">
    <property type="entry name" value="GDHRDH"/>
</dbReference>
<dbReference type="Gene3D" id="3.40.50.720">
    <property type="entry name" value="NAD(P)-binding Rossmann-like Domain"/>
    <property type="match status" value="1"/>
</dbReference>
<reference evidence="4 5" key="1">
    <citation type="submission" date="2013-03" db="EMBL/GenBank/DDBJ databases">
        <title>The Genome Sequence of Cladophialophora carrionii CBS 160.54.</title>
        <authorList>
            <consortium name="The Broad Institute Genomics Platform"/>
            <person name="Cuomo C."/>
            <person name="de Hoog S."/>
            <person name="Gorbushina A."/>
            <person name="Walker B."/>
            <person name="Young S.K."/>
            <person name="Zeng Q."/>
            <person name="Gargeya S."/>
            <person name="Fitzgerald M."/>
            <person name="Haas B."/>
            <person name="Abouelleil A."/>
            <person name="Allen A.W."/>
            <person name="Alvarado L."/>
            <person name="Arachchi H.M."/>
            <person name="Berlin A.M."/>
            <person name="Chapman S.B."/>
            <person name="Gainer-Dewar J."/>
            <person name="Goldberg J."/>
            <person name="Griggs A."/>
            <person name="Gujja S."/>
            <person name="Hansen M."/>
            <person name="Howarth C."/>
            <person name="Imamovic A."/>
            <person name="Ireland A."/>
            <person name="Larimer J."/>
            <person name="McCowan C."/>
            <person name="Murphy C."/>
            <person name="Pearson M."/>
            <person name="Poon T.W."/>
            <person name="Priest M."/>
            <person name="Roberts A."/>
            <person name="Saif S."/>
            <person name="Shea T."/>
            <person name="Sisk P."/>
            <person name="Sykes S."/>
            <person name="Wortman J."/>
            <person name="Nusbaum C."/>
            <person name="Birren B."/>
        </authorList>
    </citation>
    <scope>NUCLEOTIDE SEQUENCE [LARGE SCALE GENOMIC DNA]</scope>
    <source>
        <strain evidence="4 5">CBS 160.54</strain>
    </source>
</reference>
<evidence type="ECO:0000256" key="3">
    <source>
        <dbReference type="RuleBase" id="RU000363"/>
    </source>
</evidence>
<dbReference type="VEuPathDB" id="FungiDB:G647_00991"/>
<dbReference type="EMBL" id="KB822697">
    <property type="protein sequence ID" value="ETI28541.1"/>
    <property type="molecule type" value="Genomic_DNA"/>
</dbReference>
<accession>V9DPG3</accession>
<evidence type="ECO:0000256" key="1">
    <source>
        <dbReference type="ARBA" id="ARBA00006484"/>
    </source>
</evidence>
<sequence length="284" mass="31149">MAHSKVWFITGCSSGFGKALAHEALLRGDKVVATARNASKLEELKAAGAHTLSLDVTSPLDELKRVVEEAHSLHGRIDFLINNAGYCQVGGLEELTPAETQAQFATNVFGPLNVTRAILPYMRARRSGVIANFSSIGAWRGTPAVGIYEASKWAVSGVSETLRLELAEFNIKVCSIEPGYFRSNFLSKEHKILHEHIIADYDGTVVRRTEERVERTNQNQRGDPAKGAKVIVDVLTGVTGKEVPVRLALGPDAYRIIKDKCEETIRILDEWVHIGSSTDVEEAK</sequence>
<dbReference type="GO" id="GO:0016491">
    <property type="term" value="F:oxidoreductase activity"/>
    <property type="evidence" value="ECO:0007669"/>
    <property type="project" value="UniProtKB-KW"/>
</dbReference>
<organism evidence="4 5">
    <name type="scientific">Cladophialophora carrionii CBS 160.54</name>
    <dbReference type="NCBI Taxonomy" id="1279043"/>
    <lineage>
        <taxon>Eukaryota</taxon>
        <taxon>Fungi</taxon>
        <taxon>Dikarya</taxon>
        <taxon>Ascomycota</taxon>
        <taxon>Pezizomycotina</taxon>
        <taxon>Eurotiomycetes</taxon>
        <taxon>Chaetothyriomycetidae</taxon>
        <taxon>Chaetothyriales</taxon>
        <taxon>Herpotrichiellaceae</taxon>
        <taxon>Cladophialophora</taxon>
    </lineage>
</organism>
<dbReference type="InterPro" id="IPR051911">
    <property type="entry name" value="SDR_oxidoreductase"/>
</dbReference>
<dbReference type="Pfam" id="PF00106">
    <property type="entry name" value="adh_short"/>
    <property type="match status" value="1"/>
</dbReference>
<dbReference type="Proteomes" id="UP000030678">
    <property type="component" value="Unassembled WGS sequence"/>
</dbReference>
<dbReference type="HOGENOM" id="CLU_010194_2_9_1"/>
<dbReference type="GeneID" id="19979484"/>
<keyword evidence="2" id="KW-0560">Oxidoreductase</keyword>
<dbReference type="PANTHER" id="PTHR43976:SF16">
    <property type="entry name" value="SHORT-CHAIN DEHYDROGENASE_REDUCTASE FAMILY PROTEIN"/>
    <property type="match status" value="1"/>
</dbReference>
<dbReference type="SUPFAM" id="SSF51735">
    <property type="entry name" value="NAD(P)-binding Rossmann-fold domains"/>
    <property type="match status" value="1"/>
</dbReference>
<dbReference type="AlphaFoldDB" id="V9DPG3"/>
<name>V9DPG3_9EURO</name>
<dbReference type="RefSeq" id="XP_008722615.1">
    <property type="nucleotide sequence ID" value="XM_008724393.1"/>
</dbReference>
<evidence type="ECO:0000313" key="4">
    <source>
        <dbReference type="EMBL" id="ETI28541.1"/>
    </source>
</evidence>
<dbReference type="InterPro" id="IPR036291">
    <property type="entry name" value="NAD(P)-bd_dom_sf"/>
</dbReference>
<protein>
    <submittedName>
        <fullName evidence="4">Uncharacterized protein</fullName>
    </submittedName>
</protein>
<dbReference type="InterPro" id="IPR002347">
    <property type="entry name" value="SDR_fam"/>
</dbReference>
<comment type="similarity">
    <text evidence="1 3">Belongs to the short-chain dehydrogenases/reductases (SDR) family.</text>
</comment>
<dbReference type="CDD" id="cd05374">
    <property type="entry name" value="17beta-HSD-like_SDR_c"/>
    <property type="match status" value="1"/>
</dbReference>